<protein>
    <submittedName>
        <fullName evidence="1">Uncharacterized protein</fullName>
    </submittedName>
</protein>
<sequence length="82" mass="9681">MNMEEVKETIKKENLSNYSLFNQDNPKENELGIAKDNNSWKVYARNERATEEGVHFFDNENDALDSFVKRLRANKTLDDLKR</sequence>
<reference evidence="2" key="1">
    <citation type="submission" date="2017-05" db="EMBL/GenBank/DDBJ databases">
        <title>The Genome Sequence of EEnterococcus faecalis 9F2_4866.</title>
        <authorList>
            <consortium name="The Broad Institute Genomics Platform"/>
            <consortium name="The Broad Institute Genomic Center for Infectious Diseases"/>
            <person name="Earl A."/>
            <person name="Manson A."/>
            <person name="Schwartman J."/>
            <person name="Gilmore M."/>
            <person name="Abouelleil A."/>
            <person name="Cao P."/>
            <person name="Chapman S."/>
            <person name="Cusick C."/>
            <person name="Shea T."/>
            <person name="Young S."/>
            <person name="Neafsey D."/>
            <person name="Nusbaum C."/>
            <person name="Birren B."/>
        </authorList>
    </citation>
    <scope>NUCLEOTIDE SEQUENCE [LARGE SCALE GENOMIC DNA]</scope>
    <source>
        <strain evidence="2">12C11_DIV0727</strain>
    </source>
</reference>
<name>A0ABZ2T726_9ENTE</name>
<keyword evidence="2" id="KW-1185">Reference proteome</keyword>
<evidence type="ECO:0000313" key="2">
    <source>
        <dbReference type="Proteomes" id="UP000195080"/>
    </source>
</evidence>
<proteinExistence type="predicted"/>
<dbReference type="EMBL" id="CP147248">
    <property type="protein sequence ID" value="WYJ87175.1"/>
    <property type="molecule type" value="Genomic_DNA"/>
</dbReference>
<dbReference type="Proteomes" id="UP000195080">
    <property type="component" value="Chromosome"/>
</dbReference>
<accession>A0ABZ2T726</accession>
<dbReference type="RefSeq" id="WP_086445363.1">
    <property type="nucleotide sequence ID" value="NZ_CP147248.1"/>
</dbReference>
<gene>
    <name evidence="1" type="ORF">A5866_002259</name>
</gene>
<evidence type="ECO:0000313" key="1">
    <source>
        <dbReference type="EMBL" id="WYJ87175.1"/>
    </source>
</evidence>
<dbReference type="InterPro" id="IPR028954">
    <property type="entry name" value="Imm59"/>
</dbReference>
<dbReference type="Pfam" id="PF15597">
    <property type="entry name" value="Imm59"/>
    <property type="match status" value="1"/>
</dbReference>
<organism evidence="1 2">
    <name type="scientific">Candidatus Enterococcus lemimoniae</name>
    <dbReference type="NCBI Taxonomy" id="1834167"/>
    <lineage>
        <taxon>Bacteria</taxon>
        <taxon>Bacillati</taxon>
        <taxon>Bacillota</taxon>
        <taxon>Bacilli</taxon>
        <taxon>Lactobacillales</taxon>
        <taxon>Enterococcaceae</taxon>
        <taxon>Enterococcus</taxon>
    </lineage>
</organism>